<accession>A0A0G1DD11</accession>
<dbReference type="AlphaFoldDB" id="A0A0G1DD11"/>
<organism evidence="2 3">
    <name type="scientific">Candidatus Gottesmanbacteria bacterium GW2011_GWA2_43_14</name>
    <dbReference type="NCBI Taxonomy" id="1618443"/>
    <lineage>
        <taxon>Bacteria</taxon>
        <taxon>Candidatus Gottesmaniibacteriota</taxon>
    </lineage>
</organism>
<evidence type="ECO:0000256" key="1">
    <source>
        <dbReference type="SAM" id="Phobius"/>
    </source>
</evidence>
<proteinExistence type="predicted"/>
<keyword evidence="1" id="KW-1133">Transmembrane helix</keyword>
<comment type="caution">
    <text evidence="2">The sequence shown here is derived from an EMBL/GenBank/DDBJ whole genome shotgun (WGS) entry which is preliminary data.</text>
</comment>
<dbReference type="STRING" id="1618443.UV73_C0014G0002"/>
<keyword evidence="1" id="KW-0472">Membrane</keyword>
<dbReference type="Proteomes" id="UP000034894">
    <property type="component" value="Unassembled WGS sequence"/>
</dbReference>
<evidence type="ECO:0000313" key="3">
    <source>
        <dbReference type="Proteomes" id="UP000034894"/>
    </source>
</evidence>
<gene>
    <name evidence="2" type="ORF">UV73_C0014G0002</name>
</gene>
<feature type="transmembrane region" description="Helical" evidence="1">
    <location>
        <begin position="13"/>
        <end position="37"/>
    </location>
</feature>
<sequence length="152" mass="16731">MNEQSPKQASSKLLLPILSAALLISLIFGIVSFKLYFNTQKKIRDLESQSSPNSQLPDEREIKNIMEKAGRHLVLPTGSPQLITVSNVEQLQRDSSFFTNAKNGHKLLIYTNKVIIYDPDMDKIVDIAFISTPASPSAIPSVNTPPAPTVTP</sequence>
<protein>
    <submittedName>
        <fullName evidence="2">Uncharacterized protein</fullName>
    </submittedName>
</protein>
<name>A0A0G1DD11_9BACT</name>
<reference evidence="2 3" key="1">
    <citation type="journal article" date="2015" name="Nature">
        <title>rRNA introns, odd ribosomes, and small enigmatic genomes across a large radiation of phyla.</title>
        <authorList>
            <person name="Brown C.T."/>
            <person name="Hug L.A."/>
            <person name="Thomas B.C."/>
            <person name="Sharon I."/>
            <person name="Castelle C.J."/>
            <person name="Singh A."/>
            <person name="Wilkins M.J."/>
            <person name="Williams K.H."/>
            <person name="Banfield J.F."/>
        </authorList>
    </citation>
    <scope>NUCLEOTIDE SEQUENCE [LARGE SCALE GENOMIC DNA]</scope>
</reference>
<keyword evidence="1" id="KW-0812">Transmembrane</keyword>
<evidence type="ECO:0000313" key="2">
    <source>
        <dbReference type="EMBL" id="KKS95725.1"/>
    </source>
</evidence>
<dbReference type="EMBL" id="LCFP01000014">
    <property type="protein sequence ID" value="KKS95725.1"/>
    <property type="molecule type" value="Genomic_DNA"/>
</dbReference>